<dbReference type="InterPro" id="IPR000719">
    <property type="entry name" value="Prot_kinase_dom"/>
</dbReference>
<dbReference type="Gene3D" id="1.10.510.10">
    <property type="entry name" value="Transferase(Phosphotransferase) domain 1"/>
    <property type="match status" value="2"/>
</dbReference>
<keyword evidence="3" id="KW-1185">Reference proteome</keyword>
<evidence type="ECO:0000313" key="2">
    <source>
        <dbReference type="EMBL" id="KAK6155601.1"/>
    </source>
</evidence>
<dbReference type="Pfam" id="PF07714">
    <property type="entry name" value="PK_Tyr_Ser-Thr"/>
    <property type="match status" value="2"/>
</dbReference>
<dbReference type="PANTHER" id="PTHR48010">
    <property type="entry name" value="OS05G0588300 PROTEIN"/>
    <property type="match status" value="1"/>
</dbReference>
<dbReference type="PROSITE" id="PS50011">
    <property type="entry name" value="PROTEIN_KINASE_DOM"/>
    <property type="match status" value="2"/>
</dbReference>
<accession>A0ABR0X7I6</accession>
<dbReference type="EMBL" id="JABTTQ020000005">
    <property type="protein sequence ID" value="KAK6155601.1"/>
    <property type="molecule type" value="Genomic_DNA"/>
</dbReference>
<reference evidence="2 3" key="1">
    <citation type="journal article" date="2021" name="Comput. Struct. Biotechnol. J.">
        <title>De novo genome assembly of the potent medicinal plant Rehmannia glutinosa using nanopore technology.</title>
        <authorList>
            <person name="Ma L."/>
            <person name="Dong C."/>
            <person name="Song C."/>
            <person name="Wang X."/>
            <person name="Zheng X."/>
            <person name="Niu Y."/>
            <person name="Chen S."/>
            <person name="Feng W."/>
        </authorList>
    </citation>
    <scope>NUCLEOTIDE SEQUENCE [LARGE SCALE GENOMIC DNA]</scope>
    <source>
        <strain evidence="2">DH-2019</strain>
    </source>
</reference>
<dbReference type="InterPro" id="IPR001245">
    <property type="entry name" value="Ser-Thr/Tyr_kinase_cat_dom"/>
</dbReference>
<gene>
    <name evidence="2" type="ORF">DH2020_009849</name>
</gene>
<evidence type="ECO:0000313" key="3">
    <source>
        <dbReference type="Proteomes" id="UP001318860"/>
    </source>
</evidence>
<evidence type="ECO:0000259" key="1">
    <source>
        <dbReference type="PROSITE" id="PS50011"/>
    </source>
</evidence>
<sequence>MFPGKNEGKQTRVDWPTRLRLAIGAARGIAHIHAQIGGKLVHGNIKASNIFINSQRYGCVSDIGLADVVITNFMPTAKCYAPEVKNTQDVSQESDVYSFGVLLLELLTGKSPVQANNELEALDLVKWVSSINRKEWIAEISDIDSLKNHTVKEPIVKMLQIGISCVAKSPKKKTENVCSCEDDRGYHYDEYGISDGSETFDLEDLLRASAEVLGKGTFGTSYKAILENGITIVVKRLREVIVAKKEFQQHIKVIGRIFGHENVAELQAYYYSKDEKLLVYGYYNQDSIATMLHGKRGFGRIPLDWKTRLKIAVGAARGVAHIHRQEGGKLVHGNIRTSNIFLNEQQYGVVSDVGLAKLLIPITLSVLRTAGYCAPEIKDITKMSQNSDVYSFGVVLLELVSGKPPLRTKDNGETISLITWIESVIREQWTDEVFDVELLRYQHDEEAMVRFLQIAMDCVVSDPKRRPKMAEVVRMLEEISEVETVSSSSAKSKLKDLLTLSQ</sequence>
<dbReference type="PANTHER" id="PTHR48010:SF1">
    <property type="entry name" value="PROTEIN KINASE DOMAIN-CONTAINING PROTEIN"/>
    <property type="match status" value="1"/>
</dbReference>
<protein>
    <recommendedName>
        <fullName evidence="1">Protein kinase domain-containing protein</fullName>
    </recommendedName>
</protein>
<dbReference type="InterPro" id="IPR011009">
    <property type="entry name" value="Kinase-like_dom_sf"/>
</dbReference>
<organism evidence="2 3">
    <name type="scientific">Rehmannia glutinosa</name>
    <name type="common">Chinese foxglove</name>
    <dbReference type="NCBI Taxonomy" id="99300"/>
    <lineage>
        <taxon>Eukaryota</taxon>
        <taxon>Viridiplantae</taxon>
        <taxon>Streptophyta</taxon>
        <taxon>Embryophyta</taxon>
        <taxon>Tracheophyta</taxon>
        <taxon>Spermatophyta</taxon>
        <taxon>Magnoliopsida</taxon>
        <taxon>eudicotyledons</taxon>
        <taxon>Gunneridae</taxon>
        <taxon>Pentapetalae</taxon>
        <taxon>asterids</taxon>
        <taxon>lamiids</taxon>
        <taxon>Lamiales</taxon>
        <taxon>Orobanchaceae</taxon>
        <taxon>Rehmannieae</taxon>
        <taxon>Rehmannia</taxon>
    </lineage>
</organism>
<name>A0ABR0X7I6_REHGL</name>
<feature type="domain" description="Protein kinase" evidence="1">
    <location>
        <begin position="1"/>
        <end position="161"/>
    </location>
</feature>
<dbReference type="InterPro" id="IPR050994">
    <property type="entry name" value="At_inactive_RLKs"/>
</dbReference>
<dbReference type="Gene3D" id="3.30.200.20">
    <property type="entry name" value="Phosphorylase Kinase, domain 1"/>
    <property type="match status" value="1"/>
</dbReference>
<comment type="caution">
    <text evidence="2">The sequence shown here is derived from an EMBL/GenBank/DDBJ whole genome shotgun (WGS) entry which is preliminary data.</text>
</comment>
<dbReference type="Proteomes" id="UP001318860">
    <property type="component" value="Unassembled WGS sequence"/>
</dbReference>
<proteinExistence type="predicted"/>
<dbReference type="SUPFAM" id="SSF56112">
    <property type="entry name" value="Protein kinase-like (PK-like)"/>
    <property type="match status" value="2"/>
</dbReference>
<feature type="domain" description="Protein kinase" evidence="1">
    <location>
        <begin position="207"/>
        <end position="479"/>
    </location>
</feature>